<dbReference type="GO" id="GO:0009252">
    <property type="term" value="P:peptidoglycan biosynthetic process"/>
    <property type="evidence" value="ECO:0007669"/>
    <property type="project" value="UniProtKB-KW"/>
</dbReference>
<feature type="domain" description="Penicillin-binding protein transpeptidase" evidence="10">
    <location>
        <begin position="197"/>
        <end position="505"/>
    </location>
</feature>
<keyword evidence="6" id="KW-0573">Peptidoglycan synthesis</keyword>
<dbReference type="SUPFAM" id="SSF56519">
    <property type="entry name" value="Penicillin binding protein dimerisation domain"/>
    <property type="match status" value="1"/>
</dbReference>
<reference evidence="12 13" key="1">
    <citation type="journal article" date="2015" name="Nature">
        <title>rRNA introns, odd ribosomes, and small enigmatic genomes across a large radiation of phyla.</title>
        <authorList>
            <person name="Brown C.T."/>
            <person name="Hug L.A."/>
            <person name="Thomas B.C."/>
            <person name="Sharon I."/>
            <person name="Castelle C.J."/>
            <person name="Singh A."/>
            <person name="Wilkins M.J."/>
            <person name="Williams K.H."/>
            <person name="Banfield J.F."/>
        </authorList>
    </citation>
    <scope>NUCLEOTIDE SEQUENCE [LARGE SCALE GENOMIC DNA]</scope>
</reference>
<feature type="domain" description="Penicillin-binding protein dimerisation" evidence="11">
    <location>
        <begin position="82"/>
        <end position="163"/>
    </location>
</feature>
<evidence type="ECO:0000313" key="13">
    <source>
        <dbReference type="Proteomes" id="UP000034653"/>
    </source>
</evidence>
<gene>
    <name evidence="12" type="ORF">UX19_C0007G0006</name>
</gene>
<keyword evidence="8" id="KW-0472">Membrane</keyword>
<evidence type="ECO:0000259" key="10">
    <source>
        <dbReference type="Pfam" id="PF00905"/>
    </source>
</evidence>
<keyword evidence="4" id="KW-0812">Transmembrane</keyword>
<dbReference type="GO" id="GO:0008360">
    <property type="term" value="P:regulation of cell shape"/>
    <property type="evidence" value="ECO:0007669"/>
    <property type="project" value="UniProtKB-KW"/>
</dbReference>
<dbReference type="GO" id="GO:0005886">
    <property type="term" value="C:plasma membrane"/>
    <property type="evidence" value="ECO:0007669"/>
    <property type="project" value="UniProtKB-SubCell"/>
</dbReference>
<dbReference type="EMBL" id="LCLG01000007">
    <property type="protein sequence ID" value="KKU12098.1"/>
    <property type="molecule type" value="Genomic_DNA"/>
</dbReference>
<sequence>MGFLILVGRLLELTIIKGAYFRSLSEENRIRRIPISAPRGRILARAGEELVGNKEVKKRIIFNPESGYEKVDFKVGDPQDETITEWVRDYKLAESFAHVSGYLGQTSQEEVGTVDPLCPEKGPRKSGGWVGRTGLEAYYECRLSGVDGEELVEVDTTGKRVRTLGKKDPTSGQDITTSIDFSLQREAANALGNKKGAVVALSGTGEVLALHSYPSFDPNLFVTKGKEQEISALLKNPDEPFFDRAIGGLYHPGSVFKPFVAIAAVEEGRVDENFYYEDPGVITIGRFSYSNWYFNQYGGKEGKIGLVRAIARSTDTFFYKVGEMLGVDEIVKWAHRFGLDEATGLDLPGEVSGLVPSPEWKLRVKGERWFLGNTYHMAIGQGDIALTPIEVGRATLGVATGELCEPKIVGDTNCREIELGDKSVEMVKEGMQDACLSGGTGFTFFDFEPSVACKTGTAETSLEGQSHAWFSVFAPVDFPQISLTVLVEKGGEGSKVAGPIARRIFDFWFHGKIPQNDREK</sequence>
<dbReference type="GO" id="GO:0008658">
    <property type="term" value="F:penicillin binding"/>
    <property type="evidence" value="ECO:0007669"/>
    <property type="project" value="InterPro"/>
</dbReference>
<dbReference type="AlphaFoldDB" id="A0A0G1Q342"/>
<keyword evidence="9" id="KW-0961">Cell wall biogenesis/degradation</keyword>
<comment type="caution">
    <text evidence="12">The sequence shown here is derived from an EMBL/GenBank/DDBJ whole genome shotgun (WGS) entry which is preliminary data.</text>
</comment>
<keyword evidence="12" id="KW-0808">Transferase</keyword>
<dbReference type="Pfam" id="PF00905">
    <property type="entry name" value="Transpeptidase"/>
    <property type="match status" value="1"/>
</dbReference>
<dbReference type="Proteomes" id="UP000034653">
    <property type="component" value="Unassembled WGS sequence"/>
</dbReference>
<organism evidence="12 13">
    <name type="scientific">Candidatus Woesebacteria bacterium GW2011_GWA1_45_8</name>
    <dbReference type="NCBI Taxonomy" id="1618559"/>
    <lineage>
        <taxon>Bacteria</taxon>
        <taxon>Candidatus Woeseibacteriota</taxon>
    </lineage>
</organism>
<dbReference type="GO" id="GO:0071555">
    <property type="term" value="P:cell wall organization"/>
    <property type="evidence" value="ECO:0007669"/>
    <property type="project" value="UniProtKB-KW"/>
</dbReference>
<dbReference type="PANTHER" id="PTHR30627:SF2">
    <property type="entry name" value="PEPTIDOGLYCAN D,D-TRANSPEPTIDASE MRDA"/>
    <property type="match status" value="1"/>
</dbReference>
<keyword evidence="3" id="KW-1003">Cell membrane</keyword>
<dbReference type="GO" id="GO:0071972">
    <property type="term" value="F:peptidoglycan L,D-transpeptidase activity"/>
    <property type="evidence" value="ECO:0007669"/>
    <property type="project" value="TreeGrafter"/>
</dbReference>
<dbReference type="InterPro" id="IPR012338">
    <property type="entry name" value="Beta-lactam/transpept-like"/>
</dbReference>
<evidence type="ECO:0000256" key="7">
    <source>
        <dbReference type="ARBA" id="ARBA00022989"/>
    </source>
</evidence>
<comment type="subcellular location">
    <subcellularLocation>
        <location evidence="2">Cell membrane</location>
    </subcellularLocation>
    <subcellularLocation>
        <location evidence="1">Membrane</location>
        <topology evidence="1">Single-pass membrane protein</topology>
    </subcellularLocation>
</comment>
<evidence type="ECO:0000259" key="11">
    <source>
        <dbReference type="Pfam" id="PF03717"/>
    </source>
</evidence>
<evidence type="ECO:0000256" key="3">
    <source>
        <dbReference type="ARBA" id="ARBA00022475"/>
    </source>
</evidence>
<evidence type="ECO:0000256" key="1">
    <source>
        <dbReference type="ARBA" id="ARBA00004167"/>
    </source>
</evidence>
<dbReference type="Gene3D" id="3.90.1310.10">
    <property type="entry name" value="Penicillin-binding protein 2a (Domain 2)"/>
    <property type="match status" value="1"/>
</dbReference>
<keyword evidence="5" id="KW-0133">Cell shape</keyword>
<dbReference type="InterPro" id="IPR005311">
    <property type="entry name" value="PBP_dimer"/>
</dbReference>
<dbReference type="InterPro" id="IPR036138">
    <property type="entry name" value="PBP_dimer_sf"/>
</dbReference>
<evidence type="ECO:0000256" key="8">
    <source>
        <dbReference type="ARBA" id="ARBA00023136"/>
    </source>
</evidence>
<evidence type="ECO:0000256" key="6">
    <source>
        <dbReference type="ARBA" id="ARBA00022984"/>
    </source>
</evidence>
<evidence type="ECO:0000256" key="5">
    <source>
        <dbReference type="ARBA" id="ARBA00022960"/>
    </source>
</evidence>
<evidence type="ECO:0000313" key="12">
    <source>
        <dbReference type="EMBL" id="KKU12098.1"/>
    </source>
</evidence>
<accession>A0A0G1Q342</accession>
<proteinExistence type="predicted"/>
<dbReference type="InterPro" id="IPR050515">
    <property type="entry name" value="Beta-lactam/transpept"/>
</dbReference>
<dbReference type="SUPFAM" id="SSF56601">
    <property type="entry name" value="beta-lactamase/transpeptidase-like"/>
    <property type="match status" value="1"/>
</dbReference>
<dbReference type="GO" id="GO:0016740">
    <property type="term" value="F:transferase activity"/>
    <property type="evidence" value="ECO:0007669"/>
    <property type="project" value="UniProtKB-KW"/>
</dbReference>
<dbReference type="Pfam" id="PF03717">
    <property type="entry name" value="PBP_dimer"/>
    <property type="match status" value="1"/>
</dbReference>
<evidence type="ECO:0000256" key="9">
    <source>
        <dbReference type="ARBA" id="ARBA00023316"/>
    </source>
</evidence>
<evidence type="ECO:0000256" key="2">
    <source>
        <dbReference type="ARBA" id="ARBA00004236"/>
    </source>
</evidence>
<protein>
    <submittedName>
        <fullName evidence="12">Peptidoglycan glycosyltransferase</fullName>
    </submittedName>
</protein>
<dbReference type="InterPro" id="IPR001460">
    <property type="entry name" value="PCN-bd_Tpept"/>
</dbReference>
<dbReference type="PATRIC" id="fig|1618559.3.peg.212"/>
<keyword evidence="7" id="KW-1133">Transmembrane helix</keyword>
<name>A0A0G1Q342_9BACT</name>
<evidence type="ECO:0000256" key="4">
    <source>
        <dbReference type="ARBA" id="ARBA00022692"/>
    </source>
</evidence>
<dbReference type="Gene3D" id="3.40.710.10">
    <property type="entry name" value="DD-peptidase/beta-lactamase superfamily"/>
    <property type="match status" value="1"/>
</dbReference>
<dbReference type="PANTHER" id="PTHR30627">
    <property type="entry name" value="PEPTIDOGLYCAN D,D-TRANSPEPTIDASE"/>
    <property type="match status" value="1"/>
</dbReference>